<organism evidence="1 2">
    <name type="scientific">Mycolicibacter kumamotonensis</name>
    <dbReference type="NCBI Taxonomy" id="354243"/>
    <lineage>
        <taxon>Bacteria</taxon>
        <taxon>Bacillati</taxon>
        <taxon>Actinomycetota</taxon>
        <taxon>Actinomycetes</taxon>
        <taxon>Mycobacteriales</taxon>
        <taxon>Mycobacteriaceae</taxon>
        <taxon>Mycolicibacter</taxon>
    </lineage>
</organism>
<evidence type="ECO:0000313" key="2">
    <source>
        <dbReference type="Proteomes" id="UP000092668"/>
    </source>
</evidence>
<evidence type="ECO:0008006" key="3">
    <source>
        <dbReference type="Google" id="ProtNLM"/>
    </source>
</evidence>
<dbReference type="RefSeq" id="WP_065286797.1">
    <property type="nucleotide sequence ID" value="NZ_LFOE01000001.1"/>
</dbReference>
<proteinExistence type="predicted"/>
<protein>
    <recommendedName>
        <fullName evidence="3">Phage tail protein</fullName>
    </recommendedName>
</protein>
<name>A0A1B8SLF5_9MYCO</name>
<dbReference type="EMBL" id="LFOE01000001">
    <property type="protein sequence ID" value="OBY33520.1"/>
    <property type="molecule type" value="Genomic_DNA"/>
</dbReference>
<comment type="caution">
    <text evidence="1">The sequence shown here is derived from an EMBL/GenBank/DDBJ whole genome shotgun (WGS) entry which is preliminary data.</text>
</comment>
<gene>
    <name evidence="1" type="ORF">ACT18_00875</name>
</gene>
<sequence length="156" mass="16737">MAPSVTRLGGSGWTTLLYQGQRLAYLQVIQDTAPTPVATAQAVQPIDSPVPLEIVTATAVGVGTLRMTFYEQWVSWVWQQLPGFGGAINLLEVLQTQLALGAVTMQKVVTSPSGLMRALVYHGCVITDIDAGENINIGTMTLPKSITVQYTYTTPV</sequence>
<reference evidence="1 2" key="1">
    <citation type="submission" date="2015-06" db="EMBL/GenBank/DDBJ databases">
        <title>Genome sequence of Mycobacterium kumamotonense strain Roo.</title>
        <authorList>
            <person name="Greninger A.L."/>
            <person name="Cunningham G."/>
            <person name="Miller S."/>
        </authorList>
    </citation>
    <scope>NUCLEOTIDE SEQUENCE [LARGE SCALE GENOMIC DNA]</scope>
    <source>
        <strain evidence="1 2">Roo</strain>
    </source>
</reference>
<keyword evidence="2" id="KW-1185">Reference proteome</keyword>
<accession>A0A1B8SLF5</accession>
<dbReference type="Proteomes" id="UP000092668">
    <property type="component" value="Unassembled WGS sequence"/>
</dbReference>
<evidence type="ECO:0000313" key="1">
    <source>
        <dbReference type="EMBL" id="OBY33520.1"/>
    </source>
</evidence>
<dbReference type="AlphaFoldDB" id="A0A1B8SLF5"/>